<evidence type="ECO:0000313" key="1">
    <source>
        <dbReference type="EMBL" id="ARF02860.1"/>
    </source>
</evidence>
<reference evidence="1 2" key="1">
    <citation type="journal article" date="2017" name="BMC Genomics">
        <title>Genomic characterization of two novel pathogenic avipoxviruses isolated from pacific shearwaters (Ardenna spp.).</title>
        <authorList>
            <person name="Sarker S."/>
            <person name="Das S."/>
            <person name="Lavers J.L."/>
            <person name="Hutton I."/>
            <person name="Helbig K."/>
            <person name="Imbery J."/>
            <person name="Upton C."/>
            <person name="Raidal S.R."/>
        </authorList>
    </citation>
    <scope>NUCLEOTIDE SEQUENCE [LARGE SCALE GENOMIC DNA]</scope>
    <source>
        <strain evidence="1 2">SWPV-1</strain>
    </source>
</reference>
<dbReference type="Proteomes" id="UP000315116">
    <property type="component" value="Segment"/>
</dbReference>
<gene>
    <name evidence="1" type="primary">SWPV1-301</name>
</gene>
<organism evidence="1 2">
    <name type="scientific">Shearwaterpox virus</name>
    <dbReference type="NCBI Taxonomy" id="1974596"/>
    <lineage>
        <taxon>Viruses</taxon>
        <taxon>Varidnaviria</taxon>
        <taxon>Bamfordvirae</taxon>
        <taxon>Nucleocytoviricota</taxon>
        <taxon>Pokkesviricetes</taxon>
        <taxon>Chitovirales</taxon>
        <taxon>Poxviridae</taxon>
        <taxon>Chordopoxvirinae</taxon>
        <taxon>Avipoxvirus</taxon>
        <taxon>Avipoxvirus canarypox</taxon>
        <taxon>Canarypox virus</taxon>
    </lineage>
</organism>
<proteinExistence type="predicted"/>
<accession>A0A1V0S8B0</accession>
<dbReference type="EMBL" id="KX857216">
    <property type="protein sequence ID" value="ARF02860.1"/>
    <property type="molecule type" value="Genomic_DNA"/>
</dbReference>
<name>A0A1V0S8B0_CNPV</name>
<sequence>MAMALNFETRPIGQELATKVLTTALDPLNSLAKRDGNNSFVIQLIRNVKFQSPRYLCAAEGDTVKIYFLEGKGGLIFSVSDVSSSSKEEESGYLTEGNYVEFEAKFSCLITLACTSPSNSIVFLLE</sequence>
<protein>
    <submittedName>
        <fullName evidence="1">SWPV1-301</fullName>
    </submittedName>
</protein>
<evidence type="ECO:0000313" key="2">
    <source>
        <dbReference type="Proteomes" id="UP000315116"/>
    </source>
</evidence>